<evidence type="ECO:0000313" key="16">
    <source>
        <dbReference type="EMBL" id="KKS48865.1"/>
    </source>
</evidence>
<comment type="cofactor">
    <cofactor evidence="2">
        <name>Mg(2+)</name>
        <dbReference type="ChEBI" id="CHEBI:18420"/>
    </cofactor>
</comment>
<organism evidence="16 17">
    <name type="scientific">Candidatus Giovannonibacteria bacterium GW2011_GWF2_42_19</name>
    <dbReference type="NCBI Taxonomy" id="1618659"/>
    <lineage>
        <taxon>Bacteria</taxon>
        <taxon>Candidatus Giovannoniibacteriota</taxon>
    </lineage>
</organism>
<dbReference type="GO" id="GO:0003862">
    <property type="term" value="F:3-isopropylmalate dehydrogenase activity"/>
    <property type="evidence" value="ECO:0007669"/>
    <property type="project" value="UniProtKB-EC"/>
</dbReference>
<comment type="subunit">
    <text evidence="4">Homodimer.</text>
</comment>
<comment type="similarity">
    <text evidence="3">Belongs to the isocitrate and isopropylmalate dehydrogenases family. LeuB type 1 subfamily.</text>
</comment>
<gene>
    <name evidence="16" type="ORF">UV11_C0002G0018</name>
</gene>
<evidence type="ECO:0000256" key="5">
    <source>
        <dbReference type="ARBA" id="ARBA00013101"/>
    </source>
</evidence>
<keyword evidence="6" id="KW-0432">Leucine biosynthesis</keyword>
<dbReference type="Proteomes" id="UP000034036">
    <property type="component" value="Unassembled WGS sequence"/>
</dbReference>
<dbReference type="GO" id="GO:0005829">
    <property type="term" value="C:cytosol"/>
    <property type="evidence" value="ECO:0007669"/>
    <property type="project" value="TreeGrafter"/>
</dbReference>
<dbReference type="PANTHER" id="PTHR42979">
    <property type="entry name" value="3-ISOPROPYLMALATE DEHYDROGENASE"/>
    <property type="match status" value="1"/>
</dbReference>
<dbReference type="Pfam" id="PF00180">
    <property type="entry name" value="Iso_dh"/>
    <property type="match status" value="1"/>
</dbReference>
<evidence type="ECO:0000256" key="14">
    <source>
        <dbReference type="ARBA" id="ARBA00033138"/>
    </source>
</evidence>
<dbReference type="GO" id="GO:0009098">
    <property type="term" value="P:L-leucine biosynthetic process"/>
    <property type="evidence" value="ECO:0007669"/>
    <property type="project" value="UniProtKB-KW"/>
</dbReference>
<keyword evidence="12" id="KW-0464">Manganese</keyword>
<comment type="caution">
    <text evidence="16">The sequence shown here is derived from an EMBL/GenBank/DDBJ whole genome shotgun (WGS) entry which is preliminary data.</text>
</comment>
<keyword evidence="10" id="KW-0560">Oxidoreductase</keyword>
<evidence type="ECO:0000256" key="3">
    <source>
        <dbReference type="ARBA" id="ARBA00008319"/>
    </source>
</evidence>
<keyword evidence="8" id="KW-0479">Metal-binding</keyword>
<evidence type="ECO:0000256" key="8">
    <source>
        <dbReference type="ARBA" id="ARBA00022723"/>
    </source>
</evidence>
<dbReference type="GO" id="GO:0046872">
    <property type="term" value="F:metal ion binding"/>
    <property type="evidence" value="ECO:0007669"/>
    <property type="project" value="UniProtKB-KW"/>
</dbReference>
<protein>
    <recommendedName>
        <fullName evidence="5">3-isopropylmalate dehydrogenase</fullName>
        <ecNumber evidence="5">1.1.1.85</ecNumber>
    </recommendedName>
    <alternativeName>
        <fullName evidence="14">3-IPM-DH</fullName>
    </alternativeName>
</protein>
<comment type="cofactor">
    <cofactor evidence="1">
        <name>Mn(2+)</name>
        <dbReference type="ChEBI" id="CHEBI:29035"/>
    </cofactor>
</comment>
<feature type="domain" description="Isopropylmalate dehydrogenase-like" evidence="15">
    <location>
        <begin position="4"/>
        <end position="356"/>
    </location>
</feature>
<evidence type="ECO:0000256" key="10">
    <source>
        <dbReference type="ARBA" id="ARBA00023002"/>
    </source>
</evidence>
<evidence type="ECO:0000256" key="7">
    <source>
        <dbReference type="ARBA" id="ARBA00022605"/>
    </source>
</evidence>
<dbReference type="EC" id="1.1.1.85" evidence="5"/>
<dbReference type="STRING" id="1618659.UV11_C0002G0018"/>
<dbReference type="PATRIC" id="fig|1618659.3.peg.108"/>
<evidence type="ECO:0000256" key="13">
    <source>
        <dbReference type="ARBA" id="ARBA00023304"/>
    </source>
</evidence>
<evidence type="ECO:0000256" key="2">
    <source>
        <dbReference type="ARBA" id="ARBA00001946"/>
    </source>
</evidence>
<evidence type="ECO:0000259" key="15">
    <source>
        <dbReference type="SMART" id="SM01329"/>
    </source>
</evidence>
<proteinExistence type="inferred from homology"/>
<evidence type="ECO:0000256" key="9">
    <source>
        <dbReference type="ARBA" id="ARBA00022842"/>
    </source>
</evidence>
<keyword evidence="9" id="KW-0460">Magnesium</keyword>
<evidence type="ECO:0000256" key="4">
    <source>
        <dbReference type="ARBA" id="ARBA00011738"/>
    </source>
</evidence>
<dbReference type="FunFam" id="3.40.718.10:FF:000006">
    <property type="entry name" value="3-isopropylmalate dehydrogenase"/>
    <property type="match status" value="1"/>
</dbReference>
<dbReference type="Gene3D" id="3.40.718.10">
    <property type="entry name" value="Isopropylmalate Dehydrogenase"/>
    <property type="match status" value="1"/>
</dbReference>
<evidence type="ECO:0000256" key="1">
    <source>
        <dbReference type="ARBA" id="ARBA00001936"/>
    </source>
</evidence>
<accession>A0A0G0ZJE4</accession>
<dbReference type="InterPro" id="IPR004429">
    <property type="entry name" value="Isopropylmalate_DH"/>
</dbReference>
<dbReference type="AlphaFoldDB" id="A0A0G0ZJE4"/>
<keyword evidence="11" id="KW-0520">NAD</keyword>
<dbReference type="EMBL" id="LCDF01000002">
    <property type="protein sequence ID" value="KKS48865.1"/>
    <property type="molecule type" value="Genomic_DNA"/>
</dbReference>
<evidence type="ECO:0000256" key="12">
    <source>
        <dbReference type="ARBA" id="ARBA00023211"/>
    </source>
</evidence>
<evidence type="ECO:0000313" key="17">
    <source>
        <dbReference type="Proteomes" id="UP000034036"/>
    </source>
</evidence>
<evidence type="ECO:0000256" key="11">
    <source>
        <dbReference type="ARBA" id="ARBA00023027"/>
    </source>
</evidence>
<evidence type="ECO:0000256" key="6">
    <source>
        <dbReference type="ARBA" id="ARBA00022430"/>
    </source>
</evidence>
<dbReference type="PANTHER" id="PTHR42979:SF1">
    <property type="entry name" value="3-ISOPROPYLMALATE DEHYDROGENASE"/>
    <property type="match status" value="1"/>
</dbReference>
<name>A0A0G0ZJE4_9BACT</name>
<dbReference type="InterPro" id="IPR024084">
    <property type="entry name" value="IsoPropMal-DH-like_dom"/>
</dbReference>
<keyword evidence="13" id="KW-0100">Branched-chain amino acid biosynthesis</keyword>
<reference evidence="16 17" key="1">
    <citation type="journal article" date="2015" name="Nature">
        <title>rRNA introns, odd ribosomes, and small enigmatic genomes across a large radiation of phyla.</title>
        <authorList>
            <person name="Brown C.T."/>
            <person name="Hug L.A."/>
            <person name="Thomas B.C."/>
            <person name="Sharon I."/>
            <person name="Castelle C.J."/>
            <person name="Singh A."/>
            <person name="Wilkins M.J."/>
            <person name="Williams K.H."/>
            <person name="Banfield J.F."/>
        </authorList>
    </citation>
    <scope>NUCLEOTIDE SEQUENCE [LARGE SCALE GENOMIC DNA]</scope>
</reference>
<sequence>MKKRIAVLPGDGIGPEEVEASLSILQTVANARGHKIELKMGLVGWAAYDVYGDVMPPETWTLCEKVDVILFGAVGLPVRDAEVPRDLRPERRALLPIRKHFGLGVNIRPVRIYPGLEEMSPLKNKFIDGGLLLTFFRELLGGDYFGDKRRSPDGRSWAEDVCRYERPQIELIARAAFEEARRTGEKVTSADKANVLDATGAYWREVVTEVHDKEFPKVALEYALVDSLSANLVRRPKDFQIILSSNAHCDILSDEGGGIAGSLGLLPSASLNPETGYGMYEPAAGSAPDIAGKGIANPTGMILSIALMFRHTFRDDIAAQAIERAVEKALFKGFRTSDIATEPSKWVSTQGMADVIGENLELEIAE</sequence>
<dbReference type="SUPFAM" id="SSF53659">
    <property type="entry name" value="Isocitrate/Isopropylmalate dehydrogenase-like"/>
    <property type="match status" value="1"/>
</dbReference>
<keyword evidence="7" id="KW-0028">Amino-acid biosynthesis</keyword>
<dbReference type="SMART" id="SM01329">
    <property type="entry name" value="Iso_dh"/>
    <property type="match status" value="1"/>
</dbReference>